<evidence type="ECO:0000313" key="11">
    <source>
        <dbReference type="EMBL" id="MBO1927185.1"/>
    </source>
</evidence>
<keyword evidence="4 9" id="KW-0808">Transferase</keyword>
<comment type="caution">
    <text evidence="11">The sequence shown here is derived from an EMBL/GenBank/DDBJ whole genome shotgun (WGS) entry which is preliminary data.</text>
</comment>
<evidence type="ECO:0000256" key="1">
    <source>
        <dbReference type="ARBA" id="ARBA00001049"/>
    </source>
</evidence>
<dbReference type="Pfam" id="PF01019">
    <property type="entry name" value="G_glu_transpept"/>
    <property type="match status" value="1"/>
</dbReference>
<protein>
    <recommendedName>
        <fullName evidence="9">Glutathione hydrolase proenzyme</fullName>
        <ecNumber evidence="9">2.3.2.2</ecNumber>
        <ecNumber evidence="9">3.4.19.13</ecNumber>
    </recommendedName>
    <component>
        <recommendedName>
            <fullName evidence="9">Glutathione hydrolase large chain</fullName>
        </recommendedName>
    </component>
    <component>
        <recommendedName>
            <fullName evidence="9">Glutathione hydrolase small chain</fullName>
        </recommendedName>
    </component>
</protein>
<comment type="catalytic activity">
    <reaction evidence="8 9">
        <text>an N-terminal (5-L-glutamyl)-[peptide] + an alpha-amino acid = 5-L-glutamyl amino acid + an N-terminal L-alpha-aminoacyl-[peptide]</text>
        <dbReference type="Rhea" id="RHEA:23904"/>
        <dbReference type="Rhea" id="RHEA-COMP:9780"/>
        <dbReference type="Rhea" id="RHEA-COMP:9795"/>
        <dbReference type="ChEBI" id="CHEBI:77644"/>
        <dbReference type="ChEBI" id="CHEBI:78597"/>
        <dbReference type="ChEBI" id="CHEBI:78599"/>
        <dbReference type="ChEBI" id="CHEBI:78608"/>
        <dbReference type="EC" id="2.3.2.2"/>
    </reaction>
</comment>
<comment type="catalytic activity">
    <reaction evidence="1 9">
        <text>an S-substituted glutathione + H2O = an S-substituted L-cysteinylglycine + L-glutamate</text>
        <dbReference type="Rhea" id="RHEA:59468"/>
        <dbReference type="ChEBI" id="CHEBI:15377"/>
        <dbReference type="ChEBI" id="CHEBI:29985"/>
        <dbReference type="ChEBI" id="CHEBI:90779"/>
        <dbReference type="ChEBI" id="CHEBI:143103"/>
        <dbReference type="EC" id="3.4.19.13"/>
    </reaction>
</comment>
<dbReference type="InterPro" id="IPR055262">
    <property type="entry name" value="GGT_CS"/>
</dbReference>
<keyword evidence="9" id="KW-0317">Glutathione biosynthesis</keyword>
<keyword evidence="7 9" id="KW-0012">Acyltransferase</keyword>
<dbReference type="EC" id="2.3.2.2" evidence="9"/>
<dbReference type="Gene3D" id="3.60.20.40">
    <property type="match status" value="1"/>
</dbReference>
<dbReference type="InterPro" id="IPR029055">
    <property type="entry name" value="Ntn_hydrolases_N"/>
</dbReference>
<dbReference type="RefSeq" id="WP_208148719.1">
    <property type="nucleotide sequence ID" value="NZ_JAGETV010000008.1"/>
</dbReference>
<reference evidence="11 12" key="1">
    <citation type="submission" date="2021-03" db="EMBL/GenBank/DDBJ databases">
        <title>Thiomicrorhabdus sp.nov.,novel sulfur-oxidizing bacteria isolated from coastal sediment.</title>
        <authorList>
            <person name="Liu X."/>
        </authorList>
    </citation>
    <scope>NUCLEOTIDE SEQUENCE [LARGE SCALE GENOMIC DNA]</scope>
    <source>
        <strain evidence="11 12">6S2-11</strain>
    </source>
</reference>
<evidence type="ECO:0000256" key="2">
    <source>
        <dbReference type="ARBA" id="ARBA00001089"/>
    </source>
</evidence>
<keyword evidence="6 9" id="KW-0865">Zymogen</keyword>
<keyword evidence="10" id="KW-0732">Signal</keyword>
<dbReference type="EC" id="3.4.19.13" evidence="9"/>
<dbReference type="InterPro" id="IPR051792">
    <property type="entry name" value="GGT_bact"/>
</dbReference>
<dbReference type="GO" id="GO:0103068">
    <property type="term" value="F:leukotriene C4 gamma-glutamyl transferase activity"/>
    <property type="evidence" value="ECO:0007669"/>
    <property type="project" value="UniProtKB-EC"/>
</dbReference>
<evidence type="ECO:0000256" key="3">
    <source>
        <dbReference type="ARBA" id="ARBA00009381"/>
    </source>
</evidence>
<evidence type="ECO:0000313" key="12">
    <source>
        <dbReference type="Proteomes" id="UP000664835"/>
    </source>
</evidence>
<name>A0ABS3Q4B8_9GAMM</name>
<accession>A0ABS3Q4B8</accession>
<sequence>MSLSKKFFSTTFSRPLIRSLLLSTFVVTTAQAQILEAVPSQLQNAGNVETIQQQVFKGAYAMPDKFSAEVVEQVFAKGGNAIDAAVASGFMLAVTFPEAGNLGGGGFMSLAFGEGKAKQPAFLDYRETAPKAAFKDLYLDDKGEVVPYKSLVGYAASGVPGTVMGLWQAHQKYGSLGWQELLQPAIDKAEKGFIVPESLVKTANWYQNWIADKSTQPLNFKAYFGKLQVGKNFVQPELAKTLQRIANQGAQGFYQGKTAQLLAKQYQQNGGLITLQDLQNYQAKWRQPIQIDWFDQQVISAPPPSSGGIAIAQLLKMYQLLESQYKDAIADAELAGVHKGAIQAHFYAELSKRVFADRAKHLGDSDFYQVPIQQLTADKYLRERANQVNFREISVTEKIKPGKFESPETTHFSIIDRYGNAVSNTYTLNMPFGNGVVIEGAGFLMNNEMDDFSTKPGVANLFGVVGGEANKIAPQKRMLSSMSPTIVMQDNQVQTVLGSPGGSTIISSVFQTLINLYREQMDAQQAVNAPRVHHQLLPKDVIVYHPELAAEVKEELALMGYQLKRNNYLGDVQLIWHSPDGWQAAADNRGRGVAKVLSKSTN</sequence>
<dbReference type="InterPro" id="IPR043137">
    <property type="entry name" value="GGT_ssub_C"/>
</dbReference>
<comment type="subunit">
    <text evidence="9">This enzyme consists of two polypeptide chains, which are synthesized in precursor form from a single polypeptide.</text>
</comment>
<proteinExistence type="inferred from homology"/>
<evidence type="ECO:0000256" key="7">
    <source>
        <dbReference type="ARBA" id="ARBA00023315"/>
    </source>
</evidence>
<feature type="chain" id="PRO_5045913449" description="Glutathione hydrolase proenzyme" evidence="10">
    <location>
        <begin position="33"/>
        <end position="602"/>
    </location>
</feature>
<dbReference type="PRINTS" id="PR01210">
    <property type="entry name" value="GGTRANSPTASE"/>
</dbReference>
<feature type="signal peptide" evidence="10">
    <location>
        <begin position="1"/>
        <end position="32"/>
    </location>
</feature>
<dbReference type="Proteomes" id="UP000664835">
    <property type="component" value="Unassembled WGS sequence"/>
</dbReference>
<evidence type="ECO:0000256" key="8">
    <source>
        <dbReference type="ARBA" id="ARBA00047417"/>
    </source>
</evidence>
<evidence type="ECO:0000256" key="10">
    <source>
        <dbReference type="SAM" id="SignalP"/>
    </source>
</evidence>
<evidence type="ECO:0000256" key="6">
    <source>
        <dbReference type="ARBA" id="ARBA00023145"/>
    </source>
</evidence>
<organism evidence="11 12">
    <name type="scientific">Thiomicrorhabdus marina</name>
    <dbReference type="NCBI Taxonomy" id="2818442"/>
    <lineage>
        <taxon>Bacteria</taxon>
        <taxon>Pseudomonadati</taxon>
        <taxon>Pseudomonadota</taxon>
        <taxon>Gammaproteobacteria</taxon>
        <taxon>Thiotrichales</taxon>
        <taxon>Piscirickettsiaceae</taxon>
        <taxon>Thiomicrorhabdus</taxon>
    </lineage>
</organism>
<dbReference type="PANTHER" id="PTHR43199">
    <property type="entry name" value="GLUTATHIONE HYDROLASE"/>
    <property type="match status" value="1"/>
</dbReference>
<dbReference type="NCBIfam" id="TIGR00066">
    <property type="entry name" value="g_glut_trans"/>
    <property type="match status" value="1"/>
</dbReference>
<evidence type="ECO:0000256" key="9">
    <source>
        <dbReference type="RuleBase" id="RU368036"/>
    </source>
</evidence>
<dbReference type="PANTHER" id="PTHR43199:SF1">
    <property type="entry name" value="GLUTATHIONE HYDROLASE PROENZYME"/>
    <property type="match status" value="1"/>
</dbReference>
<keyword evidence="12" id="KW-1185">Reference proteome</keyword>
<comment type="pathway">
    <text evidence="9">Sulfur metabolism; glutathione metabolism.</text>
</comment>
<gene>
    <name evidence="11" type="primary">ggt</name>
    <name evidence="11" type="ORF">J3998_06305</name>
</gene>
<keyword evidence="5 9" id="KW-0378">Hydrolase</keyword>
<dbReference type="EMBL" id="JAGETV010000008">
    <property type="protein sequence ID" value="MBO1927185.1"/>
    <property type="molecule type" value="Genomic_DNA"/>
</dbReference>
<evidence type="ECO:0000256" key="4">
    <source>
        <dbReference type="ARBA" id="ARBA00022679"/>
    </source>
</evidence>
<dbReference type="InterPro" id="IPR043138">
    <property type="entry name" value="GGT_lsub"/>
</dbReference>
<dbReference type="SUPFAM" id="SSF56235">
    <property type="entry name" value="N-terminal nucleophile aminohydrolases (Ntn hydrolases)"/>
    <property type="match status" value="1"/>
</dbReference>
<dbReference type="PROSITE" id="PS00462">
    <property type="entry name" value="G_GLU_TRANSPEPTIDASE"/>
    <property type="match status" value="1"/>
</dbReference>
<comment type="similarity">
    <text evidence="3 9">Belongs to the gamma-glutamyltransferase family.</text>
</comment>
<comment type="catalytic activity">
    <reaction evidence="2 9">
        <text>glutathione + H2O = L-cysteinylglycine + L-glutamate</text>
        <dbReference type="Rhea" id="RHEA:28807"/>
        <dbReference type="ChEBI" id="CHEBI:15377"/>
        <dbReference type="ChEBI" id="CHEBI:29985"/>
        <dbReference type="ChEBI" id="CHEBI:57925"/>
        <dbReference type="ChEBI" id="CHEBI:61694"/>
        <dbReference type="EC" id="3.4.19.13"/>
    </reaction>
</comment>
<evidence type="ECO:0000256" key="5">
    <source>
        <dbReference type="ARBA" id="ARBA00022801"/>
    </source>
</evidence>
<comment type="PTM">
    <text evidence="9">Cleaved by autocatalysis into a large and a small subunit.</text>
</comment>
<dbReference type="Gene3D" id="1.10.246.130">
    <property type="match status" value="1"/>
</dbReference>
<dbReference type="InterPro" id="IPR000101">
    <property type="entry name" value="GGT_peptidase"/>
</dbReference>